<proteinExistence type="predicted"/>
<gene>
    <name evidence="2" type="ORF">ECPE_LOCUS15905</name>
</gene>
<dbReference type="Proteomes" id="UP000272942">
    <property type="component" value="Unassembled WGS sequence"/>
</dbReference>
<evidence type="ECO:0000313" key="3">
    <source>
        <dbReference type="Proteomes" id="UP000272942"/>
    </source>
</evidence>
<sequence length="137" mass="14945">MGPQKRAKEGNAVVRKLSSNPPRTYDRAPQPKNLVAATSLEKETTECCEEPATWATIVANLPIAAKFPAPPLQRRLTTPKVKEDVPLGVEEAFGMTINVIFRGKIGMAWEAEEATTTSATPTHKNGVIPRALRSRIL</sequence>
<dbReference type="AlphaFoldDB" id="A0A183B9M1"/>
<reference evidence="4" key="1">
    <citation type="submission" date="2016-06" db="UniProtKB">
        <authorList>
            <consortium name="WormBaseParasite"/>
        </authorList>
    </citation>
    <scope>IDENTIFICATION</scope>
</reference>
<accession>A0A183B9M1</accession>
<protein>
    <submittedName>
        <fullName evidence="2 4">Uncharacterized protein</fullName>
    </submittedName>
</protein>
<evidence type="ECO:0000313" key="2">
    <source>
        <dbReference type="EMBL" id="VDP93177.1"/>
    </source>
</evidence>
<evidence type="ECO:0000313" key="4">
    <source>
        <dbReference type="WBParaSite" id="ECPE_0001594601-mRNA-1"/>
    </source>
</evidence>
<dbReference type="EMBL" id="UZAN01062247">
    <property type="protein sequence ID" value="VDP93177.1"/>
    <property type="molecule type" value="Genomic_DNA"/>
</dbReference>
<reference evidence="2 3" key="2">
    <citation type="submission" date="2018-11" db="EMBL/GenBank/DDBJ databases">
        <authorList>
            <consortium name="Pathogen Informatics"/>
        </authorList>
    </citation>
    <scope>NUCLEOTIDE SEQUENCE [LARGE SCALE GENOMIC DNA]</scope>
    <source>
        <strain evidence="2 3">Egypt</strain>
    </source>
</reference>
<organism evidence="4">
    <name type="scientific">Echinostoma caproni</name>
    <dbReference type="NCBI Taxonomy" id="27848"/>
    <lineage>
        <taxon>Eukaryota</taxon>
        <taxon>Metazoa</taxon>
        <taxon>Spiralia</taxon>
        <taxon>Lophotrochozoa</taxon>
        <taxon>Platyhelminthes</taxon>
        <taxon>Trematoda</taxon>
        <taxon>Digenea</taxon>
        <taxon>Plagiorchiida</taxon>
        <taxon>Echinostomata</taxon>
        <taxon>Echinostomatoidea</taxon>
        <taxon>Echinostomatidae</taxon>
        <taxon>Echinostoma</taxon>
    </lineage>
</organism>
<name>A0A183B9M1_9TREM</name>
<keyword evidence="3" id="KW-1185">Reference proteome</keyword>
<feature type="region of interest" description="Disordered" evidence="1">
    <location>
        <begin position="1"/>
        <end position="29"/>
    </location>
</feature>
<evidence type="ECO:0000256" key="1">
    <source>
        <dbReference type="SAM" id="MobiDB-lite"/>
    </source>
</evidence>
<dbReference type="WBParaSite" id="ECPE_0001594601-mRNA-1">
    <property type="protein sequence ID" value="ECPE_0001594601-mRNA-1"/>
    <property type="gene ID" value="ECPE_0001594601"/>
</dbReference>